<keyword evidence="1" id="KW-1133">Transmembrane helix</keyword>
<gene>
    <name evidence="2" type="ORF">CQW23_09493</name>
</gene>
<accession>A0A2G2WWV6</accession>
<dbReference type="Proteomes" id="UP000224567">
    <property type="component" value="Unassembled WGS sequence"/>
</dbReference>
<reference evidence="3" key="2">
    <citation type="journal article" date="2017" name="J. Anim. Genet.">
        <title>Multiple reference genome sequences of hot pepper reveal the massive evolution of plant disease resistance genes by retroduplication.</title>
        <authorList>
            <person name="Kim S."/>
            <person name="Park J."/>
            <person name="Yeom S.-I."/>
            <person name="Kim Y.-M."/>
            <person name="Seo E."/>
            <person name="Kim K.-T."/>
            <person name="Kim M.-S."/>
            <person name="Lee J.M."/>
            <person name="Cheong K."/>
            <person name="Shin H.-S."/>
            <person name="Kim S.-B."/>
            <person name="Han K."/>
            <person name="Lee J."/>
            <person name="Park M."/>
            <person name="Lee H.-A."/>
            <person name="Lee H.-Y."/>
            <person name="Lee Y."/>
            <person name="Oh S."/>
            <person name="Lee J.H."/>
            <person name="Choi E."/>
            <person name="Choi E."/>
            <person name="Lee S.E."/>
            <person name="Jeon J."/>
            <person name="Kim H."/>
            <person name="Choi G."/>
            <person name="Song H."/>
            <person name="Lee J."/>
            <person name="Lee S.-C."/>
            <person name="Kwon J.-K."/>
            <person name="Lee H.-Y."/>
            <person name="Koo N."/>
            <person name="Hong Y."/>
            <person name="Kim R.W."/>
            <person name="Kang W.-H."/>
            <person name="Huh J.H."/>
            <person name="Kang B.-C."/>
            <person name="Yang T.-J."/>
            <person name="Lee Y.-H."/>
            <person name="Bennetzen J.L."/>
            <person name="Choi D."/>
        </authorList>
    </citation>
    <scope>NUCLEOTIDE SEQUENCE [LARGE SCALE GENOMIC DNA]</scope>
    <source>
        <strain evidence="3">cv. PBC81</strain>
    </source>
</reference>
<dbReference type="AlphaFoldDB" id="A0A2G2WWV6"/>
<dbReference type="OrthoDB" id="769005at2759"/>
<protein>
    <submittedName>
        <fullName evidence="2">Uncharacterized protein</fullName>
    </submittedName>
</protein>
<dbReference type="PANTHER" id="PTHR35107:SF2">
    <property type="entry name" value="EXPRESSED PROTEIN"/>
    <property type="match status" value="1"/>
</dbReference>
<evidence type="ECO:0000256" key="1">
    <source>
        <dbReference type="SAM" id="Phobius"/>
    </source>
</evidence>
<dbReference type="EMBL" id="MLFT02000004">
    <property type="protein sequence ID" value="PHT49746.1"/>
    <property type="molecule type" value="Genomic_DNA"/>
</dbReference>
<feature type="transmembrane region" description="Helical" evidence="1">
    <location>
        <begin position="43"/>
        <end position="65"/>
    </location>
</feature>
<dbReference type="PANTHER" id="PTHR35107">
    <property type="entry name" value="EXPRESSED PROTEIN"/>
    <property type="match status" value="1"/>
</dbReference>
<proteinExistence type="predicted"/>
<comment type="caution">
    <text evidence="2">The sequence shown here is derived from an EMBL/GenBank/DDBJ whole genome shotgun (WGS) entry which is preliminary data.</text>
</comment>
<name>A0A2G2WWV6_CAPBA</name>
<keyword evidence="3" id="KW-1185">Reference proteome</keyword>
<dbReference type="STRING" id="33114.A0A2G2WWV6"/>
<sequence>MMIRRPDPVVVEEEDQRMIMPMEELYSSVTNSIRDRSKDIMRVVGALLFGVGCGALTAATMYLIWSLFWPHRYHDDLDDDDTEFDVAAAKKLGYVAIPNKVADDDLKKKPVVAGADGVAPSPPSAK</sequence>
<keyword evidence="1" id="KW-0472">Membrane</keyword>
<organism evidence="2 3">
    <name type="scientific">Capsicum baccatum</name>
    <name type="common">Peruvian pepper</name>
    <dbReference type="NCBI Taxonomy" id="33114"/>
    <lineage>
        <taxon>Eukaryota</taxon>
        <taxon>Viridiplantae</taxon>
        <taxon>Streptophyta</taxon>
        <taxon>Embryophyta</taxon>
        <taxon>Tracheophyta</taxon>
        <taxon>Spermatophyta</taxon>
        <taxon>Magnoliopsida</taxon>
        <taxon>eudicotyledons</taxon>
        <taxon>Gunneridae</taxon>
        <taxon>Pentapetalae</taxon>
        <taxon>asterids</taxon>
        <taxon>lamiids</taxon>
        <taxon>Solanales</taxon>
        <taxon>Solanaceae</taxon>
        <taxon>Solanoideae</taxon>
        <taxon>Capsiceae</taxon>
        <taxon>Capsicum</taxon>
    </lineage>
</organism>
<evidence type="ECO:0000313" key="2">
    <source>
        <dbReference type="EMBL" id="PHT49746.1"/>
    </source>
</evidence>
<keyword evidence="1" id="KW-0812">Transmembrane</keyword>
<reference evidence="2 3" key="1">
    <citation type="journal article" date="2017" name="Genome Biol.">
        <title>New reference genome sequences of hot pepper reveal the massive evolution of plant disease-resistance genes by retroduplication.</title>
        <authorList>
            <person name="Kim S."/>
            <person name="Park J."/>
            <person name="Yeom S.I."/>
            <person name="Kim Y.M."/>
            <person name="Seo E."/>
            <person name="Kim K.T."/>
            <person name="Kim M.S."/>
            <person name="Lee J.M."/>
            <person name="Cheong K."/>
            <person name="Shin H.S."/>
            <person name="Kim S.B."/>
            <person name="Han K."/>
            <person name="Lee J."/>
            <person name="Park M."/>
            <person name="Lee H.A."/>
            <person name="Lee H.Y."/>
            <person name="Lee Y."/>
            <person name="Oh S."/>
            <person name="Lee J.H."/>
            <person name="Choi E."/>
            <person name="Choi E."/>
            <person name="Lee S.E."/>
            <person name="Jeon J."/>
            <person name="Kim H."/>
            <person name="Choi G."/>
            <person name="Song H."/>
            <person name="Lee J."/>
            <person name="Lee S.C."/>
            <person name="Kwon J.K."/>
            <person name="Lee H.Y."/>
            <person name="Koo N."/>
            <person name="Hong Y."/>
            <person name="Kim R.W."/>
            <person name="Kang W.H."/>
            <person name="Huh J.H."/>
            <person name="Kang B.C."/>
            <person name="Yang T.J."/>
            <person name="Lee Y.H."/>
            <person name="Bennetzen J.L."/>
            <person name="Choi D."/>
        </authorList>
    </citation>
    <scope>NUCLEOTIDE SEQUENCE [LARGE SCALE GENOMIC DNA]</scope>
    <source>
        <strain evidence="3">cv. PBC81</strain>
    </source>
</reference>
<evidence type="ECO:0000313" key="3">
    <source>
        <dbReference type="Proteomes" id="UP000224567"/>
    </source>
</evidence>